<comment type="caution">
    <text evidence="1">The sequence shown here is derived from an EMBL/GenBank/DDBJ whole genome shotgun (WGS) entry which is preliminary data.</text>
</comment>
<name>A0ABQ2GD95_9DEIO</name>
<proteinExistence type="predicted"/>
<reference evidence="2" key="1">
    <citation type="journal article" date="2019" name="Int. J. Syst. Evol. Microbiol.">
        <title>The Global Catalogue of Microorganisms (GCM) 10K type strain sequencing project: providing services to taxonomists for standard genome sequencing and annotation.</title>
        <authorList>
            <consortium name="The Broad Institute Genomics Platform"/>
            <consortium name="The Broad Institute Genome Sequencing Center for Infectious Disease"/>
            <person name="Wu L."/>
            <person name="Ma J."/>
        </authorList>
    </citation>
    <scope>NUCLEOTIDE SEQUENCE [LARGE SCALE GENOMIC DNA]</scope>
    <source>
        <strain evidence="2">JCM 15442</strain>
    </source>
</reference>
<accession>A0ABQ2GD95</accession>
<organism evidence="1 2">
    <name type="scientific">Deinococcus aerolatus</name>
    <dbReference type="NCBI Taxonomy" id="522487"/>
    <lineage>
        <taxon>Bacteria</taxon>
        <taxon>Thermotogati</taxon>
        <taxon>Deinococcota</taxon>
        <taxon>Deinococci</taxon>
        <taxon>Deinococcales</taxon>
        <taxon>Deinococcaceae</taxon>
        <taxon>Deinococcus</taxon>
    </lineage>
</organism>
<dbReference type="Proteomes" id="UP000639973">
    <property type="component" value="Unassembled WGS sequence"/>
</dbReference>
<gene>
    <name evidence="1" type="ORF">GCM10010840_28100</name>
</gene>
<dbReference type="RefSeq" id="WP_188973030.1">
    <property type="nucleotide sequence ID" value="NZ_BMOL01000014.1"/>
</dbReference>
<dbReference type="EMBL" id="BMOL01000014">
    <property type="protein sequence ID" value="GGL88467.1"/>
    <property type="molecule type" value="Genomic_DNA"/>
</dbReference>
<evidence type="ECO:0000313" key="2">
    <source>
        <dbReference type="Proteomes" id="UP000639973"/>
    </source>
</evidence>
<sequence>MEAFAEYGEHFQIEEGFLNEKSRLFGLEDSNVRDPLSLERLATVLPVATLLLVFAGIEVVRRGIDVSSIPTGDGR</sequence>
<evidence type="ECO:0000313" key="1">
    <source>
        <dbReference type="EMBL" id="GGL88467.1"/>
    </source>
</evidence>
<protein>
    <submittedName>
        <fullName evidence="1">Uncharacterized protein</fullName>
    </submittedName>
</protein>
<keyword evidence="2" id="KW-1185">Reference proteome</keyword>